<gene>
    <name evidence="2" type="ORF">CEY15_13465</name>
</gene>
<dbReference type="Gene3D" id="3.90.226.10">
    <property type="entry name" value="2-enoyl-CoA Hydratase, Chain A, domain 1"/>
    <property type="match status" value="1"/>
</dbReference>
<dbReference type="InterPro" id="IPR001753">
    <property type="entry name" value="Enoyl-CoA_hydra/iso"/>
</dbReference>
<evidence type="ECO:0000313" key="3">
    <source>
        <dbReference type="Proteomes" id="UP000218810"/>
    </source>
</evidence>
<proteinExistence type="inferred from homology"/>
<evidence type="ECO:0000313" key="2">
    <source>
        <dbReference type="EMBL" id="PAY22390.1"/>
    </source>
</evidence>
<dbReference type="SUPFAM" id="SSF52096">
    <property type="entry name" value="ClpP/crotonase"/>
    <property type="match status" value="1"/>
</dbReference>
<comment type="similarity">
    <text evidence="1">Belongs to the enoyl-CoA hydratase/isomerase family.</text>
</comment>
<dbReference type="InterPro" id="IPR029045">
    <property type="entry name" value="ClpP/crotonase-like_dom_sf"/>
</dbReference>
<sequence>MTPTGRDAVMVDRDDLGVATISINRPDRMNALDHPTVCALVEIISEQSLDPDTRVIVLAGEGGAFTTGADLQAIRDGAGTDEAPSPEATMTSAAELVRAVLTAPVPVIAAVNGPAAGVGVSLALASDLVLMSDDAYLLFAFTNIGLMPDGGASVLLPAAVGRSVASRMLLRGDAVAAAEAQQVGLALDVLPAADLRPAAATLARRLARGPRRALELTKKSVTGATLAELDAALAREHEGQCELLVSDDFAEGVASILEKRRPDFS</sequence>
<name>A0A2A2WMH4_9ACTN</name>
<protein>
    <submittedName>
        <fullName evidence="2">Enoyl-CoA hydratase</fullName>
    </submittedName>
</protein>
<dbReference type="Pfam" id="PF00378">
    <property type="entry name" value="ECH_1"/>
    <property type="match status" value="1"/>
</dbReference>
<dbReference type="Proteomes" id="UP000218810">
    <property type="component" value="Unassembled WGS sequence"/>
</dbReference>
<dbReference type="InterPro" id="IPR014748">
    <property type="entry name" value="Enoyl-CoA_hydra_C"/>
</dbReference>
<reference evidence="3" key="1">
    <citation type="submission" date="2017-09" db="EMBL/GenBank/DDBJ databases">
        <authorList>
            <person name="Zhang Y."/>
            <person name="Huang X."/>
            <person name="Liu J."/>
            <person name="Lu L."/>
            <person name="Peng K."/>
        </authorList>
    </citation>
    <scope>NUCLEOTIDE SEQUENCE [LARGE SCALE GENOMIC DNA]</scope>
    <source>
        <strain evidence="3">S-XJ-1</strain>
    </source>
</reference>
<dbReference type="PANTHER" id="PTHR43459">
    <property type="entry name" value="ENOYL-COA HYDRATASE"/>
    <property type="match status" value="1"/>
</dbReference>
<dbReference type="CDD" id="cd06558">
    <property type="entry name" value="crotonase-like"/>
    <property type="match status" value="1"/>
</dbReference>
<dbReference type="PANTHER" id="PTHR43459:SF1">
    <property type="entry name" value="EG:BACN32G11.4 PROTEIN"/>
    <property type="match status" value="1"/>
</dbReference>
<dbReference type="EMBL" id="NTGA01000024">
    <property type="protein sequence ID" value="PAY22390.1"/>
    <property type="molecule type" value="Genomic_DNA"/>
</dbReference>
<dbReference type="RefSeq" id="WP_095718888.1">
    <property type="nucleotide sequence ID" value="NZ_NTGA01000024.1"/>
</dbReference>
<dbReference type="Gene3D" id="1.10.12.10">
    <property type="entry name" value="Lyase 2-enoyl-coa Hydratase, Chain A, domain 2"/>
    <property type="match status" value="1"/>
</dbReference>
<keyword evidence="3" id="KW-1185">Reference proteome</keyword>
<dbReference type="AlphaFoldDB" id="A0A2A2WMH4"/>
<dbReference type="GO" id="GO:0003824">
    <property type="term" value="F:catalytic activity"/>
    <property type="evidence" value="ECO:0007669"/>
    <property type="project" value="UniProtKB-ARBA"/>
</dbReference>
<evidence type="ECO:0000256" key="1">
    <source>
        <dbReference type="ARBA" id="ARBA00005254"/>
    </source>
</evidence>
<comment type="caution">
    <text evidence="2">The sequence shown here is derived from an EMBL/GenBank/DDBJ whole genome shotgun (WGS) entry which is preliminary data.</text>
</comment>
<organism evidence="2 3">
    <name type="scientific">Dietzia natronolimnaea</name>
    <dbReference type="NCBI Taxonomy" id="161920"/>
    <lineage>
        <taxon>Bacteria</taxon>
        <taxon>Bacillati</taxon>
        <taxon>Actinomycetota</taxon>
        <taxon>Actinomycetes</taxon>
        <taxon>Mycobacteriales</taxon>
        <taxon>Dietziaceae</taxon>
        <taxon>Dietzia</taxon>
    </lineage>
</organism>
<accession>A0A2A2WMH4</accession>
<dbReference type="OrthoDB" id="9777711at2"/>